<dbReference type="AlphaFoldDB" id="A0A0F9D5P7"/>
<reference evidence="1" key="1">
    <citation type="journal article" date="2015" name="Nature">
        <title>Complex archaea that bridge the gap between prokaryotes and eukaryotes.</title>
        <authorList>
            <person name="Spang A."/>
            <person name="Saw J.H."/>
            <person name="Jorgensen S.L."/>
            <person name="Zaremba-Niedzwiedzka K."/>
            <person name="Martijn J."/>
            <person name="Lind A.E."/>
            <person name="van Eijk R."/>
            <person name="Schleper C."/>
            <person name="Guy L."/>
            <person name="Ettema T.J."/>
        </authorList>
    </citation>
    <scope>NUCLEOTIDE SEQUENCE</scope>
</reference>
<evidence type="ECO:0000313" key="1">
    <source>
        <dbReference type="EMBL" id="KKL57068.1"/>
    </source>
</evidence>
<organism evidence="1">
    <name type="scientific">marine sediment metagenome</name>
    <dbReference type="NCBI Taxonomy" id="412755"/>
    <lineage>
        <taxon>unclassified sequences</taxon>
        <taxon>metagenomes</taxon>
        <taxon>ecological metagenomes</taxon>
    </lineage>
</organism>
<gene>
    <name evidence="1" type="ORF">LCGC14_2239160</name>
</gene>
<dbReference type="EMBL" id="LAZR01030291">
    <property type="protein sequence ID" value="KKL57068.1"/>
    <property type="molecule type" value="Genomic_DNA"/>
</dbReference>
<accession>A0A0F9D5P7</accession>
<name>A0A0F9D5P7_9ZZZZ</name>
<proteinExistence type="predicted"/>
<protein>
    <recommendedName>
        <fullName evidence="2">Lipoprotein</fullName>
    </recommendedName>
</protein>
<sequence length="108" mass="12606">MRWLIIILVIVVAIMFGCVPVRPRPYVSAWDMYQKYGGTPDYSGMVRRHLNGIQPYQFERHNYRSRPRYGEGSNPYYLILPPGGRGKSFYLIAPPRAPMIKRKGSLWD</sequence>
<comment type="caution">
    <text evidence="1">The sequence shown here is derived from an EMBL/GenBank/DDBJ whole genome shotgun (WGS) entry which is preliminary data.</text>
</comment>
<evidence type="ECO:0008006" key="2">
    <source>
        <dbReference type="Google" id="ProtNLM"/>
    </source>
</evidence>
<dbReference type="PROSITE" id="PS51257">
    <property type="entry name" value="PROKAR_LIPOPROTEIN"/>
    <property type="match status" value="1"/>
</dbReference>